<evidence type="ECO:0000313" key="2">
    <source>
        <dbReference type="Proteomes" id="UP000789525"/>
    </source>
</evidence>
<sequence length="404" mass="46612">MSTSVRPRSGSQGQNGNNNEGNQVGEPQQQQRQETQSVFQSIIQVIFRIMIAYWIVSQSNQPSTPPPIINVPPGVDIPQNDPTLVKPKNLYPSWPLGCSMDLRVYISEKEYFTKFDDPSSLVWHASNIHYGDWKDERENYLEIQTSAAVRNNGSLYAHIFLTLEKATPNPFEPGYQDNMIVYTRELLTRYLPKRKTVKTKNLIRGSGEDEETEEDDTSVGERQIVSYWNRNLTLNIVSDYAVIPYHQLPSSITPVIPLDTSKYIDPNTQGGYYLPVLFANNFWDTSWMILIGQGVSVAIEVWKIKKAVDIENSFLPYTIRFVDKHKLSESEEKTKEYDRIAFIYLSRIAYPLLAGDDVIFFVYLYQRWVYPTDNKRANEYGQVEDDEPNAEEKSEQKTESKKDK</sequence>
<gene>
    <name evidence="1" type="ORF">ACOLOM_LOCUS4318</name>
</gene>
<accession>A0ACA9LLW5</accession>
<proteinExistence type="predicted"/>
<dbReference type="EMBL" id="CAJVPT010007059">
    <property type="protein sequence ID" value="CAG8537139.1"/>
    <property type="molecule type" value="Genomic_DNA"/>
</dbReference>
<evidence type="ECO:0000313" key="1">
    <source>
        <dbReference type="EMBL" id="CAG8537139.1"/>
    </source>
</evidence>
<comment type="caution">
    <text evidence="1">The sequence shown here is derived from an EMBL/GenBank/DDBJ whole genome shotgun (WGS) entry which is preliminary data.</text>
</comment>
<protein>
    <submittedName>
        <fullName evidence="1">17207_t:CDS:1</fullName>
    </submittedName>
</protein>
<keyword evidence="2" id="KW-1185">Reference proteome</keyword>
<organism evidence="1 2">
    <name type="scientific">Acaulospora colombiana</name>
    <dbReference type="NCBI Taxonomy" id="27376"/>
    <lineage>
        <taxon>Eukaryota</taxon>
        <taxon>Fungi</taxon>
        <taxon>Fungi incertae sedis</taxon>
        <taxon>Mucoromycota</taxon>
        <taxon>Glomeromycotina</taxon>
        <taxon>Glomeromycetes</taxon>
        <taxon>Diversisporales</taxon>
        <taxon>Acaulosporaceae</taxon>
        <taxon>Acaulospora</taxon>
    </lineage>
</organism>
<name>A0ACA9LLW5_9GLOM</name>
<dbReference type="Proteomes" id="UP000789525">
    <property type="component" value="Unassembled WGS sequence"/>
</dbReference>
<reference evidence="1" key="1">
    <citation type="submission" date="2021-06" db="EMBL/GenBank/DDBJ databases">
        <authorList>
            <person name="Kallberg Y."/>
            <person name="Tangrot J."/>
            <person name="Rosling A."/>
        </authorList>
    </citation>
    <scope>NUCLEOTIDE SEQUENCE</scope>
    <source>
        <strain evidence="1">CL356</strain>
    </source>
</reference>